<gene>
    <name evidence="1" type="ORF">UFOVP202_44</name>
</gene>
<accession>A0A6J7WPN1</accession>
<protein>
    <submittedName>
        <fullName evidence="1">Uncharacterized protein</fullName>
    </submittedName>
</protein>
<dbReference type="EMBL" id="LR798254">
    <property type="protein sequence ID" value="CAB5218084.1"/>
    <property type="molecule type" value="Genomic_DNA"/>
</dbReference>
<reference evidence="1" key="1">
    <citation type="submission" date="2020-05" db="EMBL/GenBank/DDBJ databases">
        <authorList>
            <person name="Chiriac C."/>
            <person name="Salcher M."/>
            <person name="Ghai R."/>
            <person name="Kavagutti S V."/>
        </authorList>
    </citation>
    <scope>NUCLEOTIDE SEQUENCE</scope>
</reference>
<proteinExistence type="predicted"/>
<organism evidence="1">
    <name type="scientific">uncultured Caudovirales phage</name>
    <dbReference type="NCBI Taxonomy" id="2100421"/>
    <lineage>
        <taxon>Viruses</taxon>
        <taxon>Duplodnaviria</taxon>
        <taxon>Heunggongvirae</taxon>
        <taxon>Uroviricota</taxon>
        <taxon>Caudoviricetes</taxon>
        <taxon>Peduoviridae</taxon>
        <taxon>Maltschvirus</taxon>
        <taxon>Maltschvirus maltsch</taxon>
    </lineage>
</organism>
<evidence type="ECO:0000313" key="1">
    <source>
        <dbReference type="EMBL" id="CAB5218084.1"/>
    </source>
</evidence>
<sequence length="66" mass="7428">MKTVINDIIQQNIESIHDEDFHVDETRQLISMTTEGLVSVINTVVKVAAEKVSDANEREAILKMCN</sequence>
<name>A0A6J7WPN1_9CAUD</name>